<dbReference type="PANTHER" id="PTHR43610">
    <property type="entry name" value="BLL6696 PROTEIN"/>
    <property type="match status" value="1"/>
</dbReference>
<proteinExistence type="predicted"/>
<dbReference type="RefSeq" id="WP_185677908.1">
    <property type="nucleotide sequence ID" value="NZ_JACLAX010000002.1"/>
</dbReference>
<protein>
    <submittedName>
        <fullName evidence="2">GNAT family N-acetyltransferase</fullName>
    </submittedName>
</protein>
<accession>A0A7X1FW19</accession>
<evidence type="ECO:0000313" key="3">
    <source>
        <dbReference type="Proteomes" id="UP000551327"/>
    </source>
</evidence>
<dbReference type="EMBL" id="JACLAX010000002">
    <property type="protein sequence ID" value="MBC2668016.1"/>
    <property type="molecule type" value="Genomic_DNA"/>
</dbReference>
<dbReference type="InterPro" id="IPR016181">
    <property type="entry name" value="Acyl_CoA_acyltransferase"/>
</dbReference>
<dbReference type="InterPro" id="IPR000182">
    <property type="entry name" value="GNAT_dom"/>
</dbReference>
<comment type="caution">
    <text evidence="2">The sequence shown here is derived from an EMBL/GenBank/DDBJ whole genome shotgun (WGS) entry which is preliminary data.</text>
</comment>
<dbReference type="Gene3D" id="3.40.630.30">
    <property type="match status" value="1"/>
</dbReference>
<feature type="domain" description="N-acetyltransferase" evidence="1">
    <location>
        <begin position="15"/>
        <end position="172"/>
    </location>
</feature>
<dbReference type="AlphaFoldDB" id="A0A7X1FW19"/>
<evidence type="ECO:0000259" key="1">
    <source>
        <dbReference type="PROSITE" id="PS51186"/>
    </source>
</evidence>
<dbReference type="GO" id="GO:0016747">
    <property type="term" value="F:acyltransferase activity, transferring groups other than amino-acyl groups"/>
    <property type="evidence" value="ECO:0007669"/>
    <property type="project" value="InterPro"/>
</dbReference>
<dbReference type="PANTHER" id="PTHR43610:SF1">
    <property type="entry name" value="N-ACETYLTRANSFERASE DOMAIN-CONTAINING PROTEIN"/>
    <property type="match status" value="1"/>
</dbReference>
<dbReference type="Proteomes" id="UP000551327">
    <property type="component" value="Unassembled WGS sequence"/>
</dbReference>
<organism evidence="2 3">
    <name type="scientific">Novosphingobium piscinae</name>
    <dbReference type="NCBI Taxonomy" id="1507448"/>
    <lineage>
        <taxon>Bacteria</taxon>
        <taxon>Pseudomonadati</taxon>
        <taxon>Pseudomonadota</taxon>
        <taxon>Alphaproteobacteria</taxon>
        <taxon>Sphingomonadales</taxon>
        <taxon>Sphingomonadaceae</taxon>
        <taxon>Novosphingobium</taxon>
    </lineage>
</organism>
<reference evidence="2 3" key="1">
    <citation type="submission" date="2020-08" db="EMBL/GenBank/DDBJ databases">
        <title>The genome sequence of type strain Novosphingobium piscinae KCTC 42194.</title>
        <authorList>
            <person name="Liu Y."/>
        </authorList>
    </citation>
    <scope>NUCLEOTIDE SEQUENCE [LARGE SCALE GENOMIC DNA]</scope>
    <source>
        <strain evidence="2 3">KCTC 42194</strain>
    </source>
</reference>
<name>A0A7X1FW19_9SPHN</name>
<dbReference type="PROSITE" id="PS51186">
    <property type="entry name" value="GNAT"/>
    <property type="match status" value="1"/>
</dbReference>
<keyword evidence="2" id="KW-0808">Transferase</keyword>
<sequence length="183" mass="20230">MADEALYRVLEAGALRLEPIAEHHREPLRAACAEDPAIWTIYPVSYAGAHFDPQFDGLIAGPPAKRVYAVVLADAVVGMTGWLAHNAPGWSIEIGNTYLVPRLRGTGVNARMKRLMLDHAFACGLERVCLKVDARNQRSQAAIRKLGAVLEGVHRHDRVTWTGHVRDTVYFSILRSEWKAAPA</sequence>
<keyword evidence="3" id="KW-1185">Reference proteome</keyword>
<evidence type="ECO:0000313" key="2">
    <source>
        <dbReference type="EMBL" id="MBC2668016.1"/>
    </source>
</evidence>
<dbReference type="SUPFAM" id="SSF55729">
    <property type="entry name" value="Acyl-CoA N-acyltransferases (Nat)"/>
    <property type="match status" value="1"/>
</dbReference>
<dbReference type="Pfam" id="PF13302">
    <property type="entry name" value="Acetyltransf_3"/>
    <property type="match status" value="1"/>
</dbReference>
<gene>
    <name evidence="2" type="ORF">H7F53_02515</name>
</gene>